<proteinExistence type="predicted"/>
<reference evidence="2 3" key="1">
    <citation type="journal article" date="2019" name="Int. J. Syst. Evol. Microbiol.">
        <title>The Global Catalogue of Microorganisms (GCM) 10K type strain sequencing project: providing services to taxonomists for standard genome sequencing and annotation.</title>
        <authorList>
            <consortium name="The Broad Institute Genomics Platform"/>
            <consortium name="The Broad Institute Genome Sequencing Center for Infectious Disease"/>
            <person name="Wu L."/>
            <person name="Ma J."/>
        </authorList>
    </citation>
    <scope>NUCLEOTIDE SEQUENCE [LARGE SCALE GENOMIC DNA]</scope>
    <source>
        <strain evidence="2 3">PJ61</strain>
    </source>
</reference>
<keyword evidence="3" id="KW-1185">Reference proteome</keyword>
<evidence type="ECO:0000313" key="3">
    <source>
        <dbReference type="Proteomes" id="UP001596274"/>
    </source>
</evidence>
<dbReference type="InterPro" id="IPR011989">
    <property type="entry name" value="ARM-like"/>
</dbReference>
<sequence>MAGSDSGDAERDSGGRDTQSGERSENTRPEAFALLDERTDPATRKEAVEALGNPSSSMATSEREIADRLLRVALTDDDAGVRAEAIDSLYFHGDRYLDELVQQVAARLHQRESGTGRDPEELFARWLTSEFGEYRMVGATGLASVGTERSIAVVRDAFDDGDPRVQARSVRAYAEL</sequence>
<gene>
    <name evidence="2" type="ORF">ACFQDD_11970</name>
</gene>
<comment type="caution">
    <text evidence="2">The sequence shown here is derived from an EMBL/GenBank/DDBJ whole genome shotgun (WGS) entry which is preliminary data.</text>
</comment>
<dbReference type="SUPFAM" id="SSF48371">
    <property type="entry name" value="ARM repeat"/>
    <property type="match status" value="1"/>
</dbReference>
<dbReference type="Pfam" id="PF13646">
    <property type="entry name" value="HEAT_2"/>
    <property type="match status" value="1"/>
</dbReference>
<organism evidence="2 3">
    <name type="scientific">Halorubrum pallidum</name>
    <dbReference type="NCBI Taxonomy" id="1526114"/>
    <lineage>
        <taxon>Archaea</taxon>
        <taxon>Methanobacteriati</taxon>
        <taxon>Methanobacteriota</taxon>
        <taxon>Stenosarchaea group</taxon>
        <taxon>Halobacteria</taxon>
        <taxon>Halobacteriales</taxon>
        <taxon>Haloferacaceae</taxon>
        <taxon>Halorubrum</taxon>
    </lineage>
</organism>
<evidence type="ECO:0000256" key="1">
    <source>
        <dbReference type="SAM" id="MobiDB-lite"/>
    </source>
</evidence>
<dbReference type="Gene3D" id="1.25.10.10">
    <property type="entry name" value="Leucine-rich Repeat Variant"/>
    <property type="match status" value="1"/>
</dbReference>
<dbReference type="Proteomes" id="UP001596274">
    <property type="component" value="Unassembled WGS sequence"/>
</dbReference>
<feature type="region of interest" description="Disordered" evidence="1">
    <location>
        <begin position="1"/>
        <end position="62"/>
    </location>
</feature>
<dbReference type="InterPro" id="IPR016024">
    <property type="entry name" value="ARM-type_fold"/>
</dbReference>
<feature type="compositionally biased region" description="Basic and acidic residues" evidence="1">
    <location>
        <begin position="35"/>
        <end position="48"/>
    </location>
</feature>
<dbReference type="AlphaFoldDB" id="A0ABD5T7T2"/>
<evidence type="ECO:0000313" key="2">
    <source>
        <dbReference type="EMBL" id="MFC6772221.1"/>
    </source>
</evidence>
<protein>
    <submittedName>
        <fullName evidence="2">HEAT repeat domain-containing protein</fullName>
    </submittedName>
</protein>
<accession>A0ABD5T7T2</accession>
<feature type="compositionally biased region" description="Basic and acidic residues" evidence="1">
    <location>
        <begin position="8"/>
        <end position="28"/>
    </location>
</feature>
<name>A0ABD5T7T2_9EURY</name>
<feature type="non-terminal residue" evidence="2">
    <location>
        <position position="176"/>
    </location>
</feature>
<dbReference type="EMBL" id="JBHSWT010000695">
    <property type="protein sequence ID" value="MFC6772221.1"/>
    <property type="molecule type" value="Genomic_DNA"/>
</dbReference>